<accession>A0AAE1DJE1</accession>
<evidence type="ECO:0000313" key="1">
    <source>
        <dbReference type="EMBL" id="KAK3772816.1"/>
    </source>
</evidence>
<dbReference type="AlphaFoldDB" id="A0AAE1DJE1"/>
<proteinExistence type="predicted"/>
<gene>
    <name evidence="1" type="ORF">RRG08_004659</name>
</gene>
<reference evidence="1" key="1">
    <citation type="journal article" date="2023" name="G3 (Bethesda)">
        <title>A reference genome for the long-term kleptoplast-retaining sea slug Elysia crispata morphotype clarki.</title>
        <authorList>
            <person name="Eastman K.E."/>
            <person name="Pendleton A.L."/>
            <person name="Shaikh M.A."/>
            <person name="Suttiyut T."/>
            <person name="Ogas R."/>
            <person name="Tomko P."/>
            <person name="Gavelis G."/>
            <person name="Widhalm J.R."/>
            <person name="Wisecaver J.H."/>
        </authorList>
    </citation>
    <scope>NUCLEOTIDE SEQUENCE</scope>
    <source>
        <strain evidence="1">ECLA1</strain>
    </source>
</reference>
<sequence>MVWLVSTLAPTQDDLLSTVTSHPSQLARDRAGLYIIQTTLKMVWLVSTLAPTQDDLLSTVTSHPSQLARDRAGLYIIQTTLKMKEFPSTRGCWVGPTRIKRQIHYLEALVSLGQTSDWSSLDSDMTGYHATKPG</sequence>
<organism evidence="1 2">
    <name type="scientific">Elysia crispata</name>
    <name type="common">lettuce slug</name>
    <dbReference type="NCBI Taxonomy" id="231223"/>
    <lineage>
        <taxon>Eukaryota</taxon>
        <taxon>Metazoa</taxon>
        <taxon>Spiralia</taxon>
        <taxon>Lophotrochozoa</taxon>
        <taxon>Mollusca</taxon>
        <taxon>Gastropoda</taxon>
        <taxon>Heterobranchia</taxon>
        <taxon>Euthyneura</taxon>
        <taxon>Panpulmonata</taxon>
        <taxon>Sacoglossa</taxon>
        <taxon>Placobranchoidea</taxon>
        <taxon>Plakobranchidae</taxon>
        <taxon>Elysia</taxon>
    </lineage>
</organism>
<evidence type="ECO:0000313" key="2">
    <source>
        <dbReference type="Proteomes" id="UP001283361"/>
    </source>
</evidence>
<name>A0AAE1DJE1_9GAST</name>
<comment type="caution">
    <text evidence="1">The sequence shown here is derived from an EMBL/GenBank/DDBJ whole genome shotgun (WGS) entry which is preliminary data.</text>
</comment>
<protein>
    <submittedName>
        <fullName evidence="1">Uncharacterized protein</fullName>
    </submittedName>
</protein>
<dbReference type="EMBL" id="JAWDGP010003598">
    <property type="protein sequence ID" value="KAK3772816.1"/>
    <property type="molecule type" value="Genomic_DNA"/>
</dbReference>
<dbReference type="Proteomes" id="UP001283361">
    <property type="component" value="Unassembled WGS sequence"/>
</dbReference>
<keyword evidence="2" id="KW-1185">Reference proteome</keyword>